<comment type="subcellular location">
    <subcellularLocation>
        <location evidence="1">Membrane</location>
        <topology evidence="1">Multi-pass membrane protein</topology>
    </subcellularLocation>
</comment>
<evidence type="ECO:0000256" key="5">
    <source>
        <dbReference type="ARBA" id="ARBA00022989"/>
    </source>
</evidence>
<dbReference type="EMBL" id="JABSTV010001250">
    <property type="protein sequence ID" value="KAH7956189.1"/>
    <property type="molecule type" value="Genomic_DNA"/>
</dbReference>
<dbReference type="GO" id="GO:0015141">
    <property type="term" value="F:succinate transmembrane transporter activity"/>
    <property type="evidence" value="ECO:0007669"/>
    <property type="project" value="TreeGrafter"/>
</dbReference>
<dbReference type="PANTHER" id="PTHR10283:SF82">
    <property type="entry name" value="SOLUTE CARRIER FAMILY 13 MEMBER 2"/>
    <property type="match status" value="1"/>
</dbReference>
<dbReference type="SUPFAM" id="SSF52200">
    <property type="entry name" value="Toll/Interleukin receptor TIR domain"/>
    <property type="match status" value="1"/>
</dbReference>
<gene>
    <name evidence="11" type="ORF">HPB52_006699</name>
</gene>
<feature type="signal peptide" evidence="8">
    <location>
        <begin position="1"/>
        <end position="16"/>
    </location>
</feature>
<evidence type="ECO:0000313" key="12">
    <source>
        <dbReference type="Proteomes" id="UP000821837"/>
    </source>
</evidence>
<evidence type="ECO:0000256" key="8">
    <source>
        <dbReference type="SAM" id="SignalP"/>
    </source>
</evidence>
<dbReference type="InterPro" id="IPR001898">
    <property type="entry name" value="SLC13A/DASS"/>
</dbReference>
<evidence type="ECO:0000256" key="4">
    <source>
        <dbReference type="ARBA" id="ARBA00022692"/>
    </source>
</evidence>
<proteinExistence type="inferred from homology"/>
<comment type="similarity">
    <text evidence="2">Belongs to the SLC13A/DASS transporter (TC 2.A.47) family. NADC subfamily.</text>
</comment>
<keyword evidence="8" id="KW-0732">Signal</keyword>
<dbReference type="InterPro" id="IPR031312">
    <property type="entry name" value="Na/sul_symport_CS"/>
</dbReference>
<dbReference type="Pfam" id="PF00531">
    <property type="entry name" value="Death"/>
    <property type="match status" value="1"/>
</dbReference>
<dbReference type="InterPro" id="IPR000157">
    <property type="entry name" value="TIR_dom"/>
</dbReference>
<dbReference type="GO" id="GO:0007165">
    <property type="term" value="P:signal transduction"/>
    <property type="evidence" value="ECO:0007669"/>
    <property type="project" value="InterPro"/>
</dbReference>
<dbReference type="VEuPathDB" id="VectorBase:RSAN_037848"/>
<evidence type="ECO:0000313" key="11">
    <source>
        <dbReference type="EMBL" id="KAH7956189.1"/>
    </source>
</evidence>
<keyword evidence="4 7" id="KW-0812">Transmembrane</keyword>
<dbReference type="VEuPathDB" id="VectorBase:RSAN_046745"/>
<evidence type="ECO:0000256" key="7">
    <source>
        <dbReference type="SAM" id="Phobius"/>
    </source>
</evidence>
<dbReference type="AlphaFoldDB" id="A0A9D4PW09"/>
<protein>
    <submittedName>
        <fullName evidence="11">Uncharacterized protein</fullName>
    </submittedName>
</protein>
<keyword evidence="5 7" id="KW-1133">Transmembrane helix</keyword>
<dbReference type="InterPro" id="IPR035897">
    <property type="entry name" value="Toll_tir_struct_dom_sf"/>
</dbReference>
<sequence>MLLVSLLFLIPAKPVAEPQGPALLEWNVVQHKIPWGVLLLMGGSFSMAEASSKSGLSKMLGQYLTRLDVLNPVVLVAVLCIFTTTVTEIASNTATASVLLPITSYLAQALRIHPFLLMIPVTISASFAFMLPVATPPNAMVYEHGNMKLQDMLLLGPSGHRDWRGLALLAGFSCDEVELLKERGKSPTASLLDQWDARISQHVATVGRLVQHLMCLERYDVLDDIEAELRQDIEFYRRKQSGGYSDVIHPPTVRTSTRTPIYDAFVCYTSEDWPFVEVLIDKLESLGLRLFLPKRDLKAGVLQYSTFYELMEKWCRKTIIVFSPDFLQSQECRVQQRFIESINIEQAQQKLIPVVIKQCVLDGTIRMISKINLCDNTSKLAEWGWKKLIESVRCEGNSLFVSAPDFLQDVCHLARYPGFSCREHRAHSQQEAGDGCAHKNPRQRRAGRDCCHEFDKKEARVAEIFRPS</sequence>
<dbReference type="Gene3D" id="1.10.533.10">
    <property type="entry name" value="Death Domain, Fas"/>
    <property type="match status" value="1"/>
</dbReference>
<dbReference type="Proteomes" id="UP000821837">
    <property type="component" value="Unassembled WGS sequence"/>
</dbReference>
<dbReference type="GO" id="GO:0005886">
    <property type="term" value="C:plasma membrane"/>
    <property type="evidence" value="ECO:0007669"/>
    <property type="project" value="TreeGrafter"/>
</dbReference>
<feature type="chain" id="PRO_5038452663" evidence="8">
    <location>
        <begin position="17"/>
        <end position="468"/>
    </location>
</feature>
<dbReference type="InterPro" id="IPR011029">
    <property type="entry name" value="DEATH-like_dom_sf"/>
</dbReference>
<dbReference type="SMART" id="SM00255">
    <property type="entry name" value="TIR"/>
    <property type="match status" value="1"/>
</dbReference>
<dbReference type="PROSITE" id="PS01271">
    <property type="entry name" value="NA_SULFATE"/>
    <property type="match status" value="1"/>
</dbReference>
<keyword evidence="12" id="KW-1185">Reference proteome</keyword>
<feature type="transmembrane region" description="Helical" evidence="7">
    <location>
        <begin position="110"/>
        <end position="131"/>
    </location>
</feature>
<dbReference type="PANTHER" id="PTHR10283">
    <property type="entry name" value="SOLUTE CARRIER FAMILY 13 MEMBER"/>
    <property type="match status" value="1"/>
</dbReference>
<dbReference type="SUPFAM" id="SSF47986">
    <property type="entry name" value="DEATH domain"/>
    <property type="match status" value="1"/>
</dbReference>
<evidence type="ECO:0000256" key="1">
    <source>
        <dbReference type="ARBA" id="ARBA00004141"/>
    </source>
</evidence>
<evidence type="ECO:0000256" key="3">
    <source>
        <dbReference type="ARBA" id="ARBA00022448"/>
    </source>
</evidence>
<dbReference type="PROSITE" id="PS50017">
    <property type="entry name" value="DEATH_DOMAIN"/>
    <property type="match status" value="1"/>
</dbReference>
<reference evidence="11" key="2">
    <citation type="submission" date="2021-09" db="EMBL/GenBank/DDBJ databases">
        <authorList>
            <person name="Jia N."/>
            <person name="Wang J."/>
            <person name="Shi W."/>
            <person name="Du L."/>
            <person name="Sun Y."/>
            <person name="Zhan W."/>
            <person name="Jiang J."/>
            <person name="Wang Q."/>
            <person name="Zhang B."/>
            <person name="Ji P."/>
            <person name="Sakyi L.B."/>
            <person name="Cui X."/>
            <person name="Yuan T."/>
            <person name="Jiang B."/>
            <person name="Yang W."/>
            <person name="Lam T.T.-Y."/>
            <person name="Chang Q."/>
            <person name="Ding S."/>
            <person name="Wang X."/>
            <person name="Zhu J."/>
            <person name="Ruan X."/>
            <person name="Zhao L."/>
            <person name="Wei J."/>
            <person name="Que T."/>
            <person name="Du C."/>
            <person name="Cheng J."/>
            <person name="Dai P."/>
            <person name="Han X."/>
            <person name="Huang E."/>
            <person name="Gao Y."/>
            <person name="Liu J."/>
            <person name="Shao H."/>
            <person name="Ye R."/>
            <person name="Li L."/>
            <person name="Wei W."/>
            <person name="Wang X."/>
            <person name="Wang C."/>
            <person name="Huo Q."/>
            <person name="Li W."/>
            <person name="Guo W."/>
            <person name="Chen H."/>
            <person name="Chen S."/>
            <person name="Zhou L."/>
            <person name="Zhou L."/>
            <person name="Ni X."/>
            <person name="Tian J."/>
            <person name="Zhou Y."/>
            <person name="Sheng Y."/>
            <person name="Liu T."/>
            <person name="Pan Y."/>
            <person name="Xia L."/>
            <person name="Li J."/>
            <person name="Zhao F."/>
            <person name="Cao W."/>
        </authorList>
    </citation>
    <scope>NUCLEOTIDE SEQUENCE</scope>
    <source>
        <strain evidence="11">Rsan-2018</strain>
        <tissue evidence="11">Larvae</tissue>
    </source>
</reference>
<evidence type="ECO:0000259" key="9">
    <source>
        <dbReference type="PROSITE" id="PS50017"/>
    </source>
</evidence>
<keyword evidence="6 7" id="KW-0472">Membrane</keyword>
<dbReference type="PROSITE" id="PS50104">
    <property type="entry name" value="TIR"/>
    <property type="match status" value="1"/>
</dbReference>
<feature type="transmembrane region" description="Helical" evidence="7">
    <location>
        <begin position="69"/>
        <end position="90"/>
    </location>
</feature>
<evidence type="ECO:0000259" key="10">
    <source>
        <dbReference type="PROSITE" id="PS50104"/>
    </source>
</evidence>
<dbReference type="Pfam" id="PF00939">
    <property type="entry name" value="Na_sulph_symp"/>
    <property type="match status" value="1"/>
</dbReference>
<dbReference type="Pfam" id="PF13676">
    <property type="entry name" value="TIR_2"/>
    <property type="match status" value="1"/>
</dbReference>
<feature type="domain" description="Death" evidence="9">
    <location>
        <begin position="162"/>
        <end position="229"/>
    </location>
</feature>
<feature type="domain" description="TIR" evidence="10">
    <location>
        <begin position="260"/>
        <end position="392"/>
    </location>
</feature>
<reference evidence="11" key="1">
    <citation type="journal article" date="2020" name="Cell">
        <title>Large-Scale Comparative Analyses of Tick Genomes Elucidate Their Genetic Diversity and Vector Capacities.</title>
        <authorList>
            <consortium name="Tick Genome and Microbiome Consortium (TIGMIC)"/>
            <person name="Jia N."/>
            <person name="Wang J."/>
            <person name="Shi W."/>
            <person name="Du L."/>
            <person name="Sun Y."/>
            <person name="Zhan W."/>
            <person name="Jiang J.F."/>
            <person name="Wang Q."/>
            <person name="Zhang B."/>
            <person name="Ji P."/>
            <person name="Bell-Sakyi L."/>
            <person name="Cui X.M."/>
            <person name="Yuan T.T."/>
            <person name="Jiang B.G."/>
            <person name="Yang W.F."/>
            <person name="Lam T.T."/>
            <person name="Chang Q.C."/>
            <person name="Ding S.J."/>
            <person name="Wang X.J."/>
            <person name="Zhu J.G."/>
            <person name="Ruan X.D."/>
            <person name="Zhao L."/>
            <person name="Wei J.T."/>
            <person name="Ye R.Z."/>
            <person name="Que T.C."/>
            <person name="Du C.H."/>
            <person name="Zhou Y.H."/>
            <person name="Cheng J.X."/>
            <person name="Dai P.F."/>
            <person name="Guo W.B."/>
            <person name="Han X.H."/>
            <person name="Huang E.J."/>
            <person name="Li L.F."/>
            <person name="Wei W."/>
            <person name="Gao Y.C."/>
            <person name="Liu J.Z."/>
            <person name="Shao H.Z."/>
            <person name="Wang X."/>
            <person name="Wang C.C."/>
            <person name="Yang T.C."/>
            <person name="Huo Q.B."/>
            <person name="Li W."/>
            <person name="Chen H.Y."/>
            <person name="Chen S.E."/>
            <person name="Zhou L.G."/>
            <person name="Ni X.B."/>
            <person name="Tian J.H."/>
            <person name="Sheng Y."/>
            <person name="Liu T."/>
            <person name="Pan Y.S."/>
            <person name="Xia L.Y."/>
            <person name="Li J."/>
            <person name="Zhao F."/>
            <person name="Cao W.C."/>
        </authorList>
    </citation>
    <scope>NUCLEOTIDE SEQUENCE</scope>
    <source>
        <strain evidence="11">Rsan-2018</strain>
    </source>
</reference>
<comment type="caution">
    <text evidence="11">The sequence shown here is derived from an EMBL/GenBank/DDBJ whole genome shotgun (WGS) entry which is preliminary data.</text>
</comment>
<accession>A0A9D4PW09</accession>
<dbReference type="GO" id="GO:0015137">
    <property type="term" value="F:citrate transmembrane transporter activity"/>
    <property type="evidence" value="ECO:0007669"/>
    <property type="project" value="TreeGrafter"/>
</dbReference>
<name>A0A9D4PW09_RHISA</name>
<evidence type="ECO:0000256" key="6">
    <source>
        <dbReference type="ARBA" id="ARBA00023136"/>
    </source>
</evidence>
<evidence type="ECO:0000256" key="2">
    <source>
        <dbReference type="ARBA" id="ARBA00006772"/>
    </source>
</evidence>
<organism evidence="11 12">
    <name type="scientific">Rhipicephalus sanguineus</name>
    <name type="common">Brown dog tick</name>
    <name type="synonym">Ixodes sanguineus</name>
    <dbReference type="NCBI Taxonomy" id="34632"/>
    <lineage>
        <taxon>Eukaryota</taxon>
        <taxon>Metazoa</taxon>
        <taxon>Ecdysozoa</taxon>
        <taxon>Arthropoda</taxon>
        <taxon>Chelicerata</taxon>
        <taxon>Arachnida</taxon>
        <taxon>Acari</taxon>
        <taxon>Parasitiformes</taxon>
        <taxon>Ixodida</taxon>
        <taxon>Ixodoidea</taxon>
        <taxon>Ixodidae</taxon>
        <taxon>Rhipicephalinae</taxon>
        <taxon>Rhipicephalus</taxon>
        <taxon>Rhipicephalus</taxon>
    </lineage>
</organism>
<keyword evidence="3" id="KW-0813">Transport</keyword>
<dbReference type="InterPro" id="IPR000488">
    <property type="entry name" value="Death_dom"/>
</dbReference>
<dbReference type="Gene3D" id="3.40.50.10140">
    <property type="entry name" value="Toll/interleukin-1 receptor homology (TIR) domain"/>
    <property type="match status" value="1"/>
</dbReference>
<dbReference type="SMART" id="SM00005">
    <property type="entry name" value="DEATH"/>
    <property type="match status" value="1"/>
</dbReference>